<proteinExistence type="predicted"/>
<name>A0A5N5WDB3_STRMB</name>
<dbReference type="AlphaFoldDB" id="A0A5N5WDB3"/>
<comment type="caution">
    <text evidence="1">The sequence shown here is derived from an EMBL/GenBank/DDBJ whole genome shotgun (WGS) entry which is preliminary data.</text>
</comment>
<dbReference type="OrthoDB" id="3256619at2"/>
<sequence>MIFCLNSSARQESCTVSTTTLADEDIVLAPAHPRRADGHEVAEDAIAFETRRSATGEVCGLAFTSAEALVSCLGPEQRWVAVPLGTLRNVLGAAGIATLALDPYALPSRAEGRPLHG</sequence>
<evidence type="ECO:0008006" key="3">
    <source>
        <dbReference type="Google" id="ProtNLM"/>
    </source>
</evidence>
<reference evidence="1 2" key="1">
    <citation type="journal article" date="2019" name="Microb. Cell Fact.">
        <title>Exploring novel herbicidin analogues by transcriptional regulator overexpression and MS/MS molecular networking.</title>
        <authorList>
            <person name="Shi Y."/>
            <person name="Gu R."/>
            <person name="Li Y."/>
            <person name="Wang X."/>
            <person name="Ren W."/>
            <person name="Li X."/>
            <person name="Wang L."/>
            <person name="Xie Y."/>
            <person name="Hong B."/>
        </authorList>
    </citation>
    <scope>NUCLEOTIDE SEQUENCE [LARGE SCALE GENOMIC DNA]</scope>
    <source>
        <strain evidence="1 2">US-43</strain>
    </source>
</reference>
<dbReference type="EMBL" id="VOKX01000009">
    <property type="protein sequence ID" value="KAB7850262.1"/>
    <property type="molecule type" value="Genomic_DNA"/>
</dbReference>
<organism evidence="1 2">
    <name type="scientific">Streptomyces mobaraensis</name>
    <name type="common">Streptoverticillium mobaraense</name>
    <dbReference type="NCBI Taxonomy" id="35621"/>
    <lineage>
        <taxon>Bacteria</taxon>
        <taxon>Bacillati</taxon>
        <taxon>Actinomycetota</taxon>
        <taxon>Actinomycetes</taxon>
        <taxon>Kitasatosporales</taxon>
        <taxon>Streptomycetaceae</taxon>
        <taxon>Streptomyces</taxon>
    </lineage>
</organism>
<dbReference type="NCBIfam" id="NF042914">
    <property type="entry name" value="SAV915_dom"/>
    <property type="match status" value="1"/>
</dbReference>
<keyword evidence="2" id="KW-1185">Reference proteome</keyword>
<dbReference type="InterPro" id="IPR049975">
    <property type="entry name" value="SAV_915-like_dom"/>
</dbReference>
<evidence type="ECO:0000313" key="2">
    <source>
        <dbReference type="Proteomes" id="UP000327000"/>
    </source>
</evidence>
<gene>
    <name evidence="1" type="ORF">FRZ00_06635</name>
</gene>
<dbReference type="Proteomes" id="UP000327000">
    <property type="component" value="Unassembled WGS sequence"/>
</dbReference>
<accession>A0A5N5WDB3</accession>
<evidence type="ECO:0000313" key="1">
    <source>
        <dbReference type="EMBL" id="KAB7850262.1"/>
    </source>
</evidence>
<protein>
    <recommendedName>
        <fullName evidence="3">SseB family protein</fullName>
    </recommendedName>
</protein>